<organism evidence="2 3">
    <name type="scientific">Mycolicibacterium sphagni</name>
    <dbReference type="NCBI Taxonomy" id="1786"/>
    <lineage>
        <taxon>Bacteria</taxon>
        <taxon>Bacillati</taxon>
        <taxon>Actinomycetota</taxon>
        <taxon>Actinomycetes</taxon>
        <taxon>Mycobacteriales</taxon>
        <taxon>Mycobacteriaceae</taxon>
        <taxon>Mycolicibacterium</taxon>
    </lineage>
</organism>
<dbReference type="EMBL" id="VBSB01000014">
    <property type="protein sequence ID" value="NTY62103.1"/>
    <property type="molecule type" value="Genomic_DNA"/>
</dbReference>
<feature type="transmembrane region" description="Helical" evidence="1">
    <location>
        <begin position="13"/>
        <end position="31"/>
    </location>
</feature>
<keyword evidence="1" id="KW-0472">Membrane</keyword>
<gene>
    <name evidence="2" type="ORF">FEG63_21380</name>
</gene>
<proteinExistence type="predicted"/>
<evidence type="ECO:0000313" key="2">
    <source>
        <dbReference type="EMBL" id="NTY62103.1"/>
    </source>
</evidence>
<sequence length="101" mass="10942">MTQPTSSSGEPEWVETLLPLIMVAMIGFAAYTKRAAIIGWLTARNIIVGPEQQPLITFYAGYGIDLQRIVFLLIPAAATAVCSVLIGIAIWRNATAPRRPS</sequence>
<keyword evidence="3" id="KW-1185">Reference proteome</keyword>
<evidence type="ECO:0000256" key="1">
    <source>
        <dbReference type="SAM" id="Phobius"/>
    </source>
</evidence>
<comment type="caution">
    <text evidence="2">The sequence shown here is derived from an EMBL/GenBank/DDBJ whole genome shotgun (WGS) entry which is preliminary data.</text>
</comment>
<accession>A0ABX2JZQ3</accession>
<dbReference type="Proteomes" id="UP000708347">
    <property type="component" value="Unassembled WGS sequence"/>
</dbReference>
<protein>
    <submittedName>
        <fullName evidence="2">Uncharacterized protein</fullName>
    </submittedName>
</protein>
<evidence type="ECO:0000313" key="3">
    <source>
        <dbReference type="Proteomes" id="UP000708347"/>
    </source>
</evidence>
<feature type="transmembrane region" description="Helical" evidence="1">
    <location>
        <begin position="69"/>
        <end position="91"/>
    </location>
</feature>
<dbReference type="RefSeq" id="WP_174399835.1">
    <property type="nucleotide sequence ID" value="NZ_VBSB01000014.1"/>
</dbReference>
<keyword evidence="1" id="KW-1133">Transmembrane helix</keyword>
<reference evidence="2 3" key="1">
    <citation type="submission" date="2019-05" db="EMBL/GenBank/DDBJ databases">
        <title>Mycolicibacterium sphagni ENV482 genome assembly.</title>
        <authorList>
            <person name="Chen W."/>
            <person name="Faulkner N.W."/>
            <person name="Hyman M.R."/>
        </authorList>
    </citation>
    <scope>NUCLEOTIDE SEQUENCE [LARGE SCALE GENOMIC DNA]</scope>
    <source>
        <strain evidence="2 3">ENV482</strain>
    </source>
</reference>
<name>A0ABX2JZQ3_9MYCO</name>
<keyword evidence="1" id="KW-0812">Transmembrane</keyword>